<reference evidence="11" key="1">
    <citation type="submission" date="2019-06" db="EMBL/GenBank/DDBJ databases">
        <authorList>
            <person name="Zheng W."/>
        </authorList>
    </citation>
    <scope>NUCLEOTIDE SEQUENCE</scope>
    <source>
        <strain evidence="11">QDHG01</strain>
    </source>
</reference>
<name>A0A8J8NRJ2_HALGN</name>
<evidence type="ECO:0000256" key="6">
    <source>
        <dbReference type="ARBA" id="ARBA00022970"/>
    </source>
</evidence>
<evidence type="ECO:0000259" key="10">
    <source>
        <dbReference type="Pfam" id="PF01490"/>
    </source>
</evidence>
<keyword evidence="8 9" id="KW-0472">Membrane</keyword>
<evidence type="ECO:0000256" key="4">
    <source>
        <dbReference type="ARBA" id="ARBA00022554"/>
    </source>
</evidence>
<dbReference type="GO" id="GO:0015189">
    <property type="term" value="F:L-lysine transmembrane transporter activity"/>
    <property type="evidence" value="ECO:0007669"/>
    <property type="project" value="TreeGrafter"/>
</dbReference>
<evidence type="ECO:0000256" key="7">
    <source>
        <dbReference type="ARBA" id="ARBA00022989"/>
    </source>
</evidence>
<dbReference type="GO" id="GO:0015194">
    <property type="term" value="F:L-serine transmembrane transporter activity"/>
    <property type="evidence" value="ECO:0007669"/>
    <property type="project" value="TreeGrafter"/>
</dbReference>
<feature type="transmembrane region" description="Helical" evidence="9">
    <location>
        <begin position="66"/>
        <end position="88"/>
    </location>
</feature>
<keyword evidence="7 9" id="KW-1133">Transmembrane helix</keyword>
<dbReference type="GO" id="GO:0005313">
    <property type="term" value="F:L-glutamate transmembrane transporter activity"/>
    <property type="evidence" value="ECO:0007669"/>
    <property type="project" value="TreeGrafter"/>
</dbReference>
<evidence type="ECO:0000313" key="12">
    <source>
        <dbReference type="Proteomes" id="UP000785679"/>
    </source>
</evidence>
<dbReference type="Proteomes" id="UP000785679">
    <property type="component" value="Unassembled WGS sequence"/>
</dbReference>
<feature type="transmembrane region" description="Helical" evidence="9">
    <location>
        <begin position="281"/>
        <end position="307"/>
    </location>
</feature>
<feature type="transmembrane region" description="Helical" evidence="9">
    <location>
        <begin position="433"/>
        <end position="454"/>
    </location>
</feature>
<feature type="transmembrane region" description="Helical" evidence="9">
    <location>
        <begin position="163"/>
        <end position="188"/>
    </location>
</feature>
<dbReference type="GO" id="GO:0005302">
    <property type="term" value="F:L-tyrosine transmembrane transporter activity"/>
    <property type="evidence" value="ECO:0007669"/>
    <property type="project" value="TreeGrafter"/>
</dbReference>
<dbReference type="GO" id="GO:0005290">
    <property type="term" value="F:L-histidine transmembrane transporter activity"/>
    <property type="evidence" value="ECO:0007669"/>
    <property type="project" value="TreeGrafter"/>
</dbReference>
<evidence type="ECO:0000313" key="11">
    <source>
        <dbReference type="EMBL" id="TNV79783.1"/>
    </source>
</evidence>
<evidence type="ECO:0000256" key="2">
    <source>
        <dbReference type="ARBA" id="ARBA00008066"/>
    </source>
</evidence>
<sequence length="469" mass="51874">MINLNGKRQPRFQQDISKAKSASFKTYLSSLTSPGSLPASIFSLTVICLGAGTLSIPYVFYANGLLFGTVILLCGGAGLSFFSGWLMVECCNIVGTAKLPKGRKRVGGYEEIAMHAYGGKAALMTSWCMLACLVGFIVSYIVLFKELMPFTMEKLTGTKLPDILSTGFTGKTFWSFIFCFILVLPISFARTLSALHFTSFFSLCISIYLVLAIVCTCLFDKGVTPSVSLSFQTAFTSTRVLGWQSFLNSLPVVMFSFLYQTNIPMIYNEIEVQTTRQMWKVMQYTTIGAVVAYLLAGVFGFVTFSLWENVDELMERKNILLSYPEEATSSYISLLGMMGVLLLNTPLTILPCKDTLETIMLPRGRKFSTVQNIKVTLGLVTVCFIFSIAITNIGDAITLLGATTNPIIAFILPCLFYLKLTEDDKSVSFKQRLFAQLMIAFVGMSSINGLWQFFVENKQEDKQEVIGCG</sequence>
<comment type="similarity">
    <text evidence="2">Belongs to the amino acid/polyamine transporter 2 family.</text>
</comment>
<evidence type="ECO:0000256" key="5">
    <source>
        <dbReference type="ARBA" id="ARBA00022692"/>
    </source>
</evidence>
<dbReference type="GO" id="GO:0061459">
    <property type="term" value="F:L-arginine transmembrane transporter activity"/>
    <property type="evidence" value="ECO:0007669"/>
    <property type="project" value="TreeGrafter"/>
</dbReference>
<dbReference type="Pfam" id="PF01490">
    <property type="entry name" value="Aa_trans"/>
    <property type="match status" value="1"/>
</dbReference>
<keyword evidence="5 9" id="KW-0812">Transmembrane</keyword>
<evidence type="ECO:0000256" key="8">
    <source>
        <dbReference type="ARBA" id="ARBA00023136"/>
    </source>
</evidence>
<feature type="domain" description="Amino acid transporter transmembrane" evidence="10">
    <location>
        <begin position="35"/>
        <end position="452"/>
    </location>
</feature>
<keyword evidence="3" id="KW-0813">Transport</keyword>
<dbReference type="OrthoDB" id="438545at2759"/>
<dbReference type="GO" id="GO:0005774">
    <property type="term" value="C:vacuolar membrane"/>
    <property type="evidence" value="ECO:0007669"/>
    <property type="project" value="UniProtKB-SubCell"/>
</dbReference>
<feature type="transmembrane region" description="Helical" evidence="9">
    <location>
        <begin position="121"/>
        <end position="143"/>
    </location>
</feature>
<accession>A0A8J8NRJ2</accession>
<feature type="transmembrane region" description="Helical" evidence="9">
    <location>
        <begin position="399"/>
        <end position="421"/>
    </location>
</feature>
<dbReference type="PANTHER" id="PTHR22950:SF678">
    <property type="entry name" value="VACUOLAR AMINO ACID TRANSPORTER 5-RELATED"/>
    <property type="match status" value="1"/>
</dbReference>
<gene>
    <name evidence="11" type="ORF">FGO68_gene1776</name>
</gene>
<feature type="transmembrane region" description="Helical" evidence="9">
    <location>
        <begin position="373"/>
        <end position="393"/>
    </location>
</feature>
<comment type="subcellular location">
    <subcellularLocation>
        <location evidence="1">Vacuole membrane</location>
        <topology evidence="1">Multi-pass membrane protein</topology>
    </subcellularLocation>
</comment>
<dbReference type="AlphaFoldDB" id="A0A8J8NRJ2"/>
<evidence type="ECO:0000256" key="9">
    <source>
        <dbReference type="SAM" id="Phobius"/>
    </source>
</evidence>
<proteinExistence type="inferred from homology"/>
<feature type="transmembrane region" description="Helical" evidence="9">
    <location>
        <begin position="200"/>
        <end position="221"/>
    </location>
</feature>
<organism evidence="11 12">
    <name type="scientific">Halteria grandinella</name>
    <dbReference type="NCBI Taxonomy" id="5974"/>
    <lineage>
        <taxon>Eukaryota</taxon>
        <taxon>Sar</taxon>
        <taxon>Alveolata</taxon>
        <taxon>Ciliophora</taxon>
        <taxon>Intramacronucleata</taxon>
        <taxon>Spirotrichea</taxon>
        <taxon>Stichotrichia</taxon>
        <taxon>Sporadotrichida</taxon>
        <taxon>Halteriidae</taxon>
        <taxon>Halteria</taxon>
    </lineage>
</organism>
<keyword evidence="4" id="KW-0926">Vacuole</keyword>
<feature type="transmembrane region" description="Helical" evidence="9">
    <location>
        <begin position="331"/>
        <end position="352"/>
    </location>
</feature>
<evidence type="ECO:0000256" key="1">
    <source>
        <dbReference type="ARBA" id="ARBA00004128"/>
    </source>
</evidence>
<feature type="transmembrane region" description="Helical" evidence="9">
    <location>
        <begin position="241"/>
        <end position="260"/>
    </location>
</feature>
<evidence type="ECO:0000256" key="3">
    <source>
        <dbReference type="ARBA" id="ARBA00022448"/>
    </source>
</evidence>
<feature type="transmembrane region" description="Helical" evidence="9">
    <location>
        <begin position="39"/>
        <end position="60"/>
    </location>
</feature>
<protein>
    <recommendedName>
        <fullName evidence="10">Amino acid transporter transmembrane domain-containing protein</fullName>
    </recommendedName>
</protein>
<dbReference type="PANTHER" id="PTHR22950">
    <property type="entry name" value="AMINO ACID TRANSPORTER"/>
    <property type="match status" value="1"/>
</dbReference>
<keyword evidence="12" id="KW-1185">Reference proteome</keyword>
<keyword evidence="6" id="KW-0029">Amino-acid transport</keyword>
<dbReference type="InterPro" id="IPR013057">
    <property type="entry name" value="AA_transpt_TM"/>
</dbReference>
<comment type="caution">
    <text evidence="11">The sequence shown here is derived from an EMBL/GenBank/DDBJ whole genome shotgun (WGS) entry which is preliminary data.</text>
</comment>
<dbReference type="EMBL" id="RRYP01008427">
    <property type="protein sequence ID" value="TNV79783.1"/>
    <property type="molecule type" value="Genomic_DNA"/>
</dbReference>